<gene>
    <name evidence="5" type="ORF">A3770_01p08910</name>
</gene>
<feature type="domain" description="PCI" evidence="4">
    <location>
        <begin position="286"/>
        <end position="465"/>
    </location>
</feature>
<keyword evidence="6" id="KW-1185">Reference proteome</keyword>
<dbReference type="InterPro" id="IPR057985">
    <property type="entry name" value="TPR_PSMD3_N"/>
</dbReference>
<dbReference type="Gene3D" id="1.25.40.570">
    <property type="match status" value="1"/>
</dbReference>
<comment type="similarity">
    <text evidence="1">Belongs to the proteasome subunit S3 family.</text>
</comment>
<dbReference type="InterPro" id="IPR036390">
    <property type="entry name" value="WH_DNA-bd_sf"/>
</dbReference>
<protein>
    <submittedName>
        <fullName evidence="5">Regulatory subunit of 26S proteasome</fullName>
    </submittedName>
</protein>
<dbReference type="SMART" id="SM00088">
    <property type="entry name" value="PINT"/>
    <property type="match status" value="1"/>
</dbReference>
<dbReference type="GO" id="GO:0006511">
    <property type="term" value="P:ubiquitin-dependent protein catabolic process"/>
    <property type="evidence" value="ECO:0007669"/>
    <property type="project" value="TreeGrafter"/>
</dbReference>
<feature type="compositionally biased region" description="Basic and acidic residues" evidence="3">
    <location>
        <begin position="9"/>
        <end position="24"/>
    </location>
</feature>
<dbReference type="PANTHER" id="PTHR10758">
    <property type="entry name" value="26S PROTEASOME NON-ATPASE REGULATORY SUBUNIT 3/COP9 SIGNALOSOME COMPLEX SUBUNIT 3"/>
    <property type="match status" value="1"/>
</dbReference>
<name>A0A5B8MD88_9CHLO</name>
<evidence type="ECO:0000259" key="4">
    <source>
        <dbReference type="PROSITE" id="PS50250"/>
    </source>
</evidence>
<dbReference type="SUPFAM" id="SSF46785">
    <property type="entry name" value="Winged helix' DNA-binding domain"/>
    <property type="match status" value="1"/>
</dbReference>
<dbReference type="EMBL" id="CP031034">
    <property type="protein sequence ID" value="QDZ18373.1"/>
    <property type="molecule type" value="Genomic_DNA"/>
</dbReference>
<dbReference type="InterPro" id="IPR050756">
    <property type="entry name" value="CSN3"/>
</dbReference>
<dbReference type="OrthoDB" id="1713558at2759"/>
<evidence type="ECO:0000256" key="2">
    <source>
        <dbReference type="ARBA" id="ARBA00022942"/>
    </source>
</evidence>
<evidence type="ECO:0000313" key="6">
    <source>
        <dbReference type="Proteomes" id="UP000316726"/>
    </source>
</evidence>
<reference evidence="5 6" key="1">
    <citation type="submission" date="2018-07" db="EMBL/GenBank/DDBJ databases">
        <title>The complete nuclear genome of the prasinophyte Chloropicon primus (CCMP1205).</title>
        <authorList>
            <person name="Pombert J.-F."/>
            <person name="Otis C."/>
            <person name="Turmel M."/>
            <person name="Lemieux C."/>
        </authorList>
    </citation>
    <scope>NUCLEOTIDE SEQUENCE [LARGE SCALE GENOMIC DNA]</scope>
    <source>
        <strain evidence="5 6">CCMP1205</strain>
    </source>
</reference>
<feature type="region of interest" description="Disordered" evidence="3">
    <location>
        <begin position="96"/>
        <end position="137"/>
    </location>
</feature>
<accession>A0A5B8MD88</accession>
<evidence type="ECO:0000256" key="1">
    <source>
        <dbReference type="ARBA" id="ARBA00007912"/>
    </source>
</evidence>
<feature type="compositionally biased region" description="Basic and acidic residues" evidence="3">
    <location>
        <begin position="498"/>
        <end position="517"/>
    </location>
</feature>
<dbReference type="GO" id="GO:0008541">
    <property type="term" value="C:proteasome regulatory particle, lid subcomplex"/>
    <property type="evidence" value="ECO:0007669"/>
    <property type="project" value="TreeGrafter"/>
</dbReference>
<dbReference type="GO" id="GO:0042176">
    <property type="term" value="P:regulation of protein catabolic process"/>
    <property type="evidence" value="ECO:0007669"/>
    <property type="project" value="InterPro"/>
</dbReference>
<dbReference type="Pfam" id="PF01399">
    <property type="entry name" value="PCI"/>
    <property type="match status" value="1"/>
</dbReference>
<dbReference type="InterPro" id="IPR013586">
    <property type="entry name" value="PSMD3_C"/>
</dbReference>
<dbReference type="Pfam" id="PF08375">
    <property type="entry name" value="Rpn3_C"/>
    <property type="match status" value="1"/>
</dbReference>
<dbReference type="SMART" id="SM00753">
    <property type="entry name" value="PAM"/>
    <property type="match status" value="1"/>
</dbReference>
<proteinExistence type="inferred from homology"/>
<feature type="region of interest" description="Disordered" evidence="3">
    <location>
        <begin position="497"/>
        <end position="531"/>
    </location>
</feature>
<dbReference type="InterPro" id="IPR000717">
    <property type="entry name" value="PCI_dom"/>
</dbReference>
<keyword evidence="2 5" id="KW-0647">Proteasome</keyword>
<dbReference type="PROSITE" id="PS50250">
    <property type="entry name" value="PCI"/>
    <property type="match status" value="1"/>
</dbReference>
<sequence>MGKGSDAMEVDKKEEALVTEGGKGKGPEKVIEILCQNVFLLEEAVVAKETSLCMGRLMRQTAAARKRLTEHDIVRLLRAKIPNSAEVEKTLGVFLDLSGPDENKEDEAMETDENKENGGAEGMANGAAESEAAPEEKKEAAEAKVAYNKPTRASAVPECEIYVLLLAILRLLDAGTHEKARELSVLVVERLEGFNRRTMDSLAARVYAYYSWSHEKCGDEKLKGIRSKLLQLQRTAILRHDEVGQETLLNLLLHNYLHFSLYDHAEKLRSKTQVGNGQHRNMHQFCRYLYYVGRIRAIQLDYTESKEKLQQALRKVPVSAKGFRITLHKWLCMVHLLLGEIPERTHFTTPGMRRALKPYFSLTQAIRKGDLKTFQQVAQEHWDQFMEDKTHNLIVRLQHNVIRTGLRNISKAYSRVSLQDVSQMLGLSGGVEEVECIVAKAVRDGAIDAKIDHTNQWMSTSEASDIYSTLEPQQAFHSRIMFCLNLHNEAVKAMRYSPNEHKDSAETEEARKERLQQEQELASALQEEDEF</sequence>
<evidence type="ECO:0000313" key="5">
    <source>
        <dbReference type="EMBL" id="QDZ18373.1"/>
    </source>
</evidence>
<organism evidence="5 6">
    <name type="scientific">Chloropicon primus</name>
    <dbReference type="NCBI Taxonomy" id="1764295"/>
    <lineage>
        <taxon>Eukaryota</taxon>
        <taxon>Viridiplantae</taxon>
        <taxon>Chlorophyta</taxon>
        <taxon>Chloropicophyceae</taxon>
        <taxon>Chloropicales</taxon>
        <taxon>Chloropicaceae</taxon>
        <taxon>Chloropicon</taxon>
    </lineage>
</organism>
<feature type="region of interest" description="Disordered" evidence="3">
    <location>
        <begin position="1"/>
        <end position="24"/>
    </location>
</feature>
<dbReference type="Proteomes" id="UP000316726">
    <property type="component" value="Chromosome 1"/>
</dbReference>
<dbReference type="GO" id="GO:0030234">
    <property type="term" value="F:enzyme regulator activity"/>
    <property type="evidence" value="ECO:0007669"/>
    <property type="project" value="InterPro"/>
</dbReference>
<dbReference type="PANTHER" id="PTHR10758:SF2">
    <property type="entry name" value="26S PROTEASOME NON-ATPASE REGULATORY SUBUNIT 3"/>
    <property type="match status" value="1"/>
</dbReference>
<dbReference type="AlphaFoldDB" id="A0A5B8MD88"/>
<feature type="compositionally biased region" description="Low complexity" evidence="3">
    <location>
        <begin position="122"/>
        <end position="131"/>
    </location>
</feature>
<evidence type="ECO:0000256" key="3">
    <source>
        <dbReference type="SAM" id="MobiDB-lite"/>
    </source>
</evidence>
<dbReference type="STRING" id="1764295.A0A5B8MD88"/>
<dbReference type="Pfam" id="PF25573">
    <property type="entry name" value="TPR_PSMD3_N"/>
    <property type="match status" value="1"/>
</dbReference>